<dbReference type="GO" id="GO:0005829">
    <property type="term" value="C:cytosol"/>
    <property type="evidence" value="ECO:0007669"/>
    <property type="project" value="TreeGrafter"/>
</dbReference>
<evidence type="ECO:0000256" key="3">
    <source>
        <dbReference type="ARBA" id="ARBA00011738"/>
    </source>
</evidence>
<dbReference type="GO" id="GO:0008752">
    <property type="term" value="F:FMN reductase [NAD(P)H] activity"/>
    <property type="evidence" value="ECO:0007669"/>
    <property type="project" value="UniProtKB-EC"/>
</dbReference>
<dbReference type="GO" id="GO:0010181">
    <property type="term" value="F:FMN binding"/>
    <property type="evidence" value="ECO:0007669"/>
    <property type="project" value="TreeGrafter"/>
</dbReference>
<dbReference type="Proteomes" id="UP000053958">
    <property type="component" value="Unassembled WGS sequence"/>
</dbReference>
<keyword evidence="4" id="KW-0963">Cytoplasm</keyword>
<evidence type="ECO:0000256" key="2">
    <source>
        <dbReference type="ARBA" id="ARBA00004496"/>
    </source>
</evidence>
<feature type="domain" description="NADPH-dependent FMN reductase-like" evidence="15">
    <location>
        <begin position="9"/>
        <end position="159"/>
    </location>
</feature>
<organism evidence="16 17">
    <name type="scientific">Rasamsonia emersonii (strain ATCC 16479 / CBS 393.64 / IMI 116815)</name>
    <dbReference type="NCBI Taxonomy" id="1408163"/>
    <lineage>
        <taxon>Eukaryota</taxon>
        <taxon>Fungi</taxon>
        <taxon>Dikarya</taxon>
        <taxon>Ascomycota</taxon>
        <taxon>Pezizomycotina</taxon>
        <taxon>Eurotiomycetes</taxon>
        <taxon>Eurotiomycetidae</taxon>
        <taxon>Eurotiales</taxon>
        <taxon>Trichocomaceae</taxon>
        <taxon>Rasamsonia</taxon>
    </lineage>
</organism>
<keyword evidence="9" id="KW-0520">NAD</keyword>
<dbReference type="InterPro" id="IPR005025">
    <property type="entry name" value="FMN_Rdtase-like_dom"/>
</dbReference>
<sequence length="179" mass="19840">MSTTTTTPVGIIICSQRSPRAGPQIAHWVKQALQDALTPEEAGTVTLNLIDLASWNLPMYDEPGIPSQITSVDEYAHEHTRRWSAEISSHDAFVFVTPQYNWGYPASVKNAIDYLYHEWSSKPALIVSYGGHGGVKAAEQLRQVLLGVRMYPVDRSVALTFPGREFMVQAARGRELGLN</sequence>
<dbReference type="GO" id="GO:0005634">
    <property type="term" value="C:nucleus"/>
    <property type="evidence" value="ECO:0007669"/>
    <property type="project" value="UniProtKB-SubCell"/>
</dbReference>
<evidence type="ECO:0000256" key="6">
    <source>
        <dbReference type="ARBA" id="ARBA00022643"/>
    </source>
</evidence>
<evidence type="ECO:0000256" key="9">
    <source>
        <dbReference type="ARBA" id="ARBA00023027"/>
    </source>
</evidence>
<keyword evidence="8" id="KW-0560">Oxidoreductase</keyword>
<reference evidence="16 17" key="1">
    <citation type="submission" date="2015-04" db="EMBL/GenBank/DDBJ databases">
        <authorList>
            <person name="Heijne W.H."/>
            <person name="Fedorova N.D."/>
            <person name="Nierman W.C."/>
            <person name="Vollebregt A.W."/>
            <person name="Zhao Z."/>
            <person name="Wu L."/>
            <person name="Kumar M."/>
            <person name="Stam H."/>
            <person name="van den Berg M.A."/>
            <person name="Pel H.J."/>
        </authorList>
    </citation>
    <scope>NUCLEOTIDE SEQUENCE [LARGE SCALE GENOMIC DNA]</scope>
    <source>
        <strain evidence="16 17">CBS 393.64</strain>
    </source>
</reference>
<dbReference type="PANTHER" id="PTHR30543:SF21">
    <property type="entry name" value="NAD(P)H-DEPENDENT FMN REDUCTASE LOT6"/>
    <property type="match status" value="1"/>
</dbReference>
<evidence type="ECO:0000256" key="11">
    <source>
        <dbReference type="ARBA" id="ARBA00051344"/>
    </source>
</evidence>
<dbReference type="InterPro" id="IPR050712">
    <property type="entry name" value="NAD(P)H-dep_reductase"/>
</dbReference>
<comment type="catalytic activity">
    <reaction evidence="11">
        <text>FMNH2 + NADP(+) = FMN + NADPH + 2 H(+)</text>
        <dbReference type="Rhea" id="RHEA:21624"/>
        <dbReference type="ChEBI" id="CHEBI:15378"/>
        <dbReference type="ChEBI" id="CHEBI:57618"/>
        <dbReference type="ChEBI" id="CHEBI:57783"/>
        <dbReference type="ChEBI" id="CHEBI:58210"/>
        <dbReference type="ChEBI" id="CHEBI:58349"/>
        <dbReference type="EC" id="1.5.1.39"/>
    </reaction>
</comment>
<dbReference type="OrthoDB" id="68575at2759"/>
<dbReference type="FunFam" id="3.40.50.360:FF:000052">
    <property type="entry name" value="NAD(P)H-dependent FMN reductase LOT6"/>
    <property type="match status" value="1"/>
</dbReference>
<comment type="subunit">
    <text evidence="3">Homodimer.</text>
</comment>
<protein>
    <recommendedName>
        <fullName evidence="14">FMN reductase [NAD(P)H]</fullName>
        <ecNumber evidence="13">1.5.1.39</ecNumber>
    </recommendedName>
    <alternativeName>
        <fullName evidence="14">FMN reductase [NAD(P)H]</fullName>
    </alternativeName>
</protein>
<evidence type="ECO:0000256" key="8">
    <source>
        <dbReference type="ARBA" id="ARBA00023002"/>
    </source>
</evidence>
<evidence type="ECO:0000256" key="14">
    <source>
        <dbReference type="ARBA" id="ARBA00082450"/>
    </source>
</evidence>
<evidence type="ECO:0000256" key="10">
    <source>
        <dbReference type="ARBA" id="ARBA00023242"/>
    </source>
</evidence>
<keyword evidence="5" id="KW-0285">Flavoprotein</keyword>
<dbReference type="SUPFAM" id="SSF52218">
    <property type="entry name" value="Flavoproteins"/>
    <property type="match status" value="1"/>
</dbReference>
<keyword evidence="6" id="KW-0288">FMN</keyword>
<evidence type="ECO:0000256" key="7">
    <source>
        <dbReference type="ARBA" id="ARBA00022857"/>
    </source>
</evidence>
<name>A0A0F4Z1T5_RASE3</name>
<dbReference type="Gene3D" id="3.40.50.360">
    <property type="match status" value="1"/>
</dbReference>
<evidence type="ECO:0000259" key="15">
    <source>
        <dbReference type="Pfam" id="PF03358"/>
    </source>
</evidence>
<evidence type="ECO:0000256" key="5">
    <source>
        <dbReference type="ARBA" id="ARBA00022630"/>
    </source>
</evidence>
<comment type="catalytic activity">
    <reaction evidence="12">
        <text>FMNH2 + NAD(+) = FMN + NADH + 2 H(+)</text>
        <dbReference type="Rhea" id="RHEA:21620"/>
        <dbReference type="ChEBI" id="CHEBI:15378"/>
        <dbReference type="ChEBI" id="CHEBI:57540"/>
        <dbReference type="ChEBI" id="CHEBI:57618"/>
        <dbReference type="ChEBI" id="CHEBI:57945"/>
        <dbReference type="ChEBI" id="CHEBI:58210"/>
        <dbReference type="EC" id="1.5.1.39"/>
    </reaction>
</comment>
<dbReference type="PANTHER" id="PTHR30543">
    <property type="entry name" value="CHROMATE REDUCTASE"/>
    <property type="match status" value="1"/>
</dbReference>
<accession>A0A0F4Z1T5</accession>
<evidence type="ECO:0000256" key="4">
    <source>
        <dbReference type="ARBA" id="ARBA00022490"/>
    </source>
</evidence>
<dbReference type="GeneID" id="25314525"/>
<dbReference type="InterPro" id="IPR029039">
    <property type="entry name" value="Flavoprotein-like_sf"/>
</dbReference>
<dbReference type="Pfam" id="PF03358">
    <property type="entry name" value="FMN_red"/>
    <property type="match status" value="1"/>
</dbReference>
<evidence type="ECO:0000256" key="1">
    <source>
        <dbReference type="ARBA" id="ARBA00004123"/>
    </source>
</evidence>
<gene>
    <name evidence="16" type="ORF">T310_2174</name>
</gene>
<evidence type="ECO:0000313" key="16">
    <source>
        <dbReference type="EMBL" id="KKA23823.1"/>
    </source>
</evidence>
<evidence type="ECO:0000256" key="13">
    <source>
        <dbReference type="ARBA" id="ARBA00067089"/>
    </source>
</evidence>
<keyword evidence="17" id="KW-1185">Reference proteome</keyword>
<dbReference type="RefSeq" id="XP_013330435.1">
    <property type="nucleotide sequence ID" value="XM_013474981.1"/>
</dbReference>
<dbReference type="EC" id="1.5.1.39" evidence="13"/>
<comment type="subcellular location">
    <subcellularLocation>
        <location evidence="2">Cytoplasm</location>
    </subcellularLocation>
    <subcellularLocation>
        <location evidence="1">Nucleus</location>
    </subcellularLocation>
</comment>
<dbReference type="STRING" id="1408163.A0A0F4Z1T5"/>
<proteinExistence type="predicted"/>
<keyword evidence="10" id="KW-0539">Nucleus</keyword>
<comment type="caution">
    <text evidence="16">The sequence shown here is derived from an EMBL/GenBank/DDBJ whole genome shotgun (WGS) entry which is preliminary data.</text>
</comment>
<keyword evidence="7" id="KW-0521">NADP</keyword>
<dbReference type="EMBL" id="LASV01000086">
    <property type="protein sequence ID" value="KKA23823.1"/>
    <property type="molecule type" value="Genomic_DNA"/>
</dbReference>
<evidence type="ECO:0000256" key="12">
    <source>
        <dbReference type="ARBA" id="ARBA00052560"/>
    </source>
</evidence>
<dbReference type="AlphaFoldDB" id="A0A0F4Z1T5"/>
<evidence type="ECO:0000313" key="17">
    <source>
        <dbReference type="Proteomes" id="UP000053958"/>
    </source>
</evidence>